<accession>A0A1W1DL58</accession>
<dbReference type="EMBL" id="FPHV01000147">
    <property type="protein sequence ID" value="SFV82143.1"/>
    <property type="molecule type" value="Genomic_DNA"/>
</dbReference>
<evidence type="ECO:0000313" key="1">
    <source>
        <dbReference type="EMBL" id="SFV82143.1"/>
    </source>
</evidence>
<evidence type="ECO:0008006" key="2">
    <source>
        <dbReference type="Google" id="ProtNLM"/>
    </source>
</evidence>
<protein>
    <recommendedName>
        <fullName evidence="2">DUF3530 domain-containing protein</fullName>
    </recommendedName>
</protein>
<gene>
    <name evidence="1" type="ORF">MNB_SUP05-6-891</name>
</gene>
<dbReference type="Pfam" id="PF12048">
    <property type="entry name" value="DUF3530"/>
    <property type="match status" value="2"/>
</dbReference>
<dbReference type="AlphaFoldDB" id="A0A1W1DL58"/>
<sequence length="243" mass="26898">MRKILVALIFLSNIVFAQVVPDYAKEARWASFVEDGLMDGDVVWLKNGDREFLTILTESESDSSKVAIVMHGLGVHPDWTGVIQPLRLSLTEQGYHTLSIQLPVLANGVDGKEYDALNGDSDKRIQAAVDYIKSTGKSADLLVAHSRGTTMATHYLASHLKYPFKKFVAVGMNGGSIPYLSDITIPTLDLYGTEDIDPVLTTVKQRQAASSHNTRYSQKQIKGDHFFNDQNELLAQTVGDWLK</sequence>
<dbReference type="SUPFAM" id="SSF53474">
    <property type="entry name" value="alpha/beta-Hydrolases"/>
    <property type="match status" value="1"/>
</dbReference>
<reference evidence="1" key="1">
    <citation type="submission" date="2016-10" db="EMBL/GenBank/DDBJ databases">
        <authorList>
            <person name="de Groot N.N."/>
        </authorList>
    </citation>
    <scope>NUCLEOTIDE SEQUENCE</scope>
</reference>
<dbReference type="InterPro" id="IPR022529">
    <property type="entry name" value="DUF3530"/>
</dbReference>
<dbReference type="Gene3D" id="3.40.50.1820">
    <property type="entry name" value="alpha/beta hydrolase"/>
    <property type="match status" value="1"/>
</dbReference>
<name>A0A1W1DL58_9ZZZZ</name>
<dbReference type="InterPro" id="IPR029058">
    <property type="entry name" value="AB_hydrolase_fold"/>
</dbReference>
<proteinExistence type="predicted"/>
<organism evidence="1">
    <name type="scientific">hydrothermal vent metagenome</name>
    <dbReference type="NCBI Taxonomy" id="652676"/>
    <lineage>
        <taxon>unclassified sequences</taxon>
        <taxon>metagenomes</taxon>
        <taxon>ecological metagenomes</taxon>
    </lineage>
</organism>